<accession>A0A1G2DZ56</accession>
<dbReference type="EC" id="2.3.1.39" evidence="4"/>
<evidence type="ECO:0000256" key="1">
    <source>
        <dbReference type="ARBA" id="ARBA00022679"/>
    </source>
</evidence>
<dbReference type="Gene3D" id="3.30.70.250">
    <property type="entry name" value="Malonyl-CoA ACP transacylase, ACP-binding"/>
    <property type="match status" value="1"/>
</dbReference>
<dbReference type="STRING" id="1801663.A2175_02445"/>
<dbReference type="InterPro" id="IPR001227">
    <property type="entry name" value="Ac_transferase_dom_sf"/>
</dbReference>
<dbReference type="GO" id="GO:0004314">
    <property type="term" value="F:[acyl-carrier-protein] S-malonyltransferase activity"/>
    <property type="evidence" value="ECO:0007669"/>
    <property type="project" value="UniProtKB-EC"/>
</dbReference>
<gene>
    <name evidence="7" type="ORF">A2175_02445</name>
</gene>
<name>A0A1G2DZ56_9BACT</name>
<feature type="active site" evidence="5">
    <location>
        <position position="218"/>
    </location>
</feature>
<evidence type="ECO:0000256" key="3">
    <source>
        <dbReference type="ARBA" id="ARBA00048462"/>
    </source>
</evidence>
<dbReference type="Proteomes" id="UP000176755">
    <property type="component" value="Unassembled WGS sequence"/>
</dbReference>
<evidence type="ECO:0000313" key="8">
    <source>
        <dbReference type="Proteomes" id="UP000176755"/>
    </source>
</evidence>
<dbReference type="SMART" id="SM00827">
    <property type="entry name" value="PKS_AT"/>
    <property type="match status" value="1"/>
</dbReference>
<dbReference type="AlphaFoldDB" id="A0A1G2DZ56"/>
<evidence type="ECO:0000256" key="4">
    <source>
        <dbReference type="PIRNR" id="PIRNR000446"/>
    </source>
</evidence>
<evidence type="ECO:0000256" key="5">
    <source>
        <dbReference type="PIRSR" id="PIRSR000446-1"/>
    </source>
</evidence>
<proteinExistence type="inferred from homology"/>
<comment type="similarity">
    <text evidence="4">Belongs to the fabD family.</text>
</comment>
<dbReference type="InterPro" id="IPR016035">
    <property type="entry name" value="Acyl_Trfase/lysoPLipase"/>
</dbReference>
<dbReference type="InterPro" id="IPR014043">
    <property type="entry name" value="Acyl_transferase_dom"/>
</dbReference>
<dbReference type="PIRSF" id="PIRSF000446">
    <property type="entry name" value="Mct"/>
    <property type="match status" value="1"/>
</dbReference>
<keyword evidence="2 4" id="KW-0012">Acyltransferase</keyword>
<evidence type="ECO:0000259" key="6">
    <source>
        <dbReference type="SMART" id="SM00827"/>
    </source>
</evidence>
<sequence>MRRKGNRKSAIMFPGQGVQELGMGKNIPDEIMSELISQVKEVLGGTIAQNVSTWISARTEEISPEEQKRMNTELTLTQNAQLSIFVVSYGAWLVLSGAEDFQMPNFMLGHSLGEWTAVCASGAMHFKDGLKGVFYRGGLMHMATILRKGSMAAITGDIKLKTLEKCLKGTDLEIANYNSPKQVVISGGRKYLESEELSLKLRKAGFRMKLLNVAGAFHNPKYMGSVKPGLETLLREFSIAVKEPIIPVVFNFTGAPETDPKRIKSFLVEQPINTVRWMESIGFLAKERIVKSAIHEIGPGKVLTGLLDNFPEFAKFEKVPK</sequence>
<dbReference type="SUPFAM" id="SSF52151">
    <property type="entry name" value="FabD/lysophospholipase-like"/>
    <property type="match status" value="1"/>
</dbReference>
<organism evidence="7 8">
    <name type="scientific">Candidatus Nealsonbacteria bacterium RBG_13_42_11</name>
    <dbReference type="NCBI Taxonomy" id="1801663"/>
    <lineage>
        <taxon>Bacteria</taxon>
        <taxon>Candidatus Nealsoniibacteriota</taxon>
    </lineage>
</organism>
<feature type="domain" description="Malonyl-CoA:ACP transacylase (MAT)" evidence="6">
    <location>
        <begin position="12"/>
        <end position="320"/>
    </location>
</feature>
<evidence type="ECO:0000256" key="2">
    <source>
        <dbReference type="ARBA" id="ARBA00023315"/>
    </source>
</evidence>
<protein>
    <recommendedName>
        <fullName evidence="4">Malonyl CoA-acyl carrier protein transacylase</fullName>
        <ecNumber evidence="4">2.3.1.39</ecNumber>
    </recommendedName>
</protein>
<dbReference type="InterPro" id="IPR016036">
    <property type="entry name" value="Malonyl_transacylase_ACP-bd"/>
</dbReference>
<keyword evidence="1 4" id="KW-0808">Transferase</keyword>
<reference evidence="7 8" key="1">
    <citation type="journal article" date="2016" name="Nat. Commun.">
        <title>Thousands of microbial genomes shed light on interconnected biogeochemical processes in an aquifer system.</title>
        <authorList>
            <person name="Anantharaman K."/>
            <person name="Brown C.T."/>
            <person name="Hug L.A."/>
            <person name="Sharon I."/>
            <person name="Castelle C.J."/>
            <person name="Probst A.J."/>
            <person name="Thomas B.C."/>
            <person name="Singh A."/>
            <person name="Wilkins M.J."/>
            <person name="Karaoz U."/>
            <person name="Brodie E.L."/>
            <person name="Williams K.H."/>
            <person name="Hubbard S.S."/>
            <person name="Banfield J.F."/>
        </authorList>
    </citation>
    <scope>NUCLEOTIDE SEQUENCE [LARGE SCALE GENOMIC DNA]</scope>
</reference>
<dbReference type="Pfam" id="PF00698">
    <property type="entry name" value="Acyl_transf_1"/>
    <property type="match status" value="1"/>
</dbReference>
<feature type="active site" evidence="5">
    <location>
        <position position="111"/>
    </location>
</feature>
<dbReference type="SUPFAM" id="SSF55048">
    <property type="entry name" value="Probable ACP-binding domain of malonyl-CoA ACP transacylase"/>
    <property type="match status" value="1"/>
</dbReference>
<comment type="caution">
    <text evidence="7">The sequence shown here is derived from an EMBL/GenBank/DDBJ whole genome shotgun (WGS) entry which is preliminary data.</text>
</comment>
<evidence type="ECO:0000313" key="7">
    <source>
        <dbReference type="EMBL" id="OGZ18867.1"/>
    </source>
</evidence>
<dbReference type="Gene3D" id="3.40.366.10">
    <property type="entry name" value="Malonyl-Coenzyme A Acyl Carrier Protein, domain 2"/>
    <property type="match status" value="1"/>
</dbReference>
<dbReference type="PANTHER" id="PTHR42681">
    <property type="entry name" value="MALONYL-COA-ACYL CARRIER PROTEIN TRANSACYLASE, MITOCHONDRIAL"/>
    <property type="match status" value="1"/>
</dbReference>
<dbReference type="GO" id="GO:0006633">
    <property type="term" value="P:fatty acid biosynthetic process"/>
    <property type="evidence" value="ECO:0007669"/>
    <property type="project" value="TreeGrafter"/>
</dbReference>
<dbReference type="PANTHER" id="PTHR42681:SF1">
    <property type="entry name" value="MALONYL-COA-ACYL CARRIER PROTEIN TRANSACYLASE, MITOCHONDRIAL"/>
    <property type="match status" value="1"/>
</dbReference>
<comment type="catalytic activity">
    <reaction evidence="3 4">
        <text>holo-[ACP] + malonyl-CoA = malonyl-[ACP] + CoA</text>
        <dbReference type="Rhea" id="RHEA:41792"/>
        <dbReference type="Rhea" id="RHEA-COMP:9623"/>
        <dbReference type="Rhea" id="RHEA-COMP:9685"/>
        <dbReference type="ChEBI" id="CHEBI:57287"/>
        <dbReference type="ChEBI" id="CHEBI:57384"/>
        <dbReference type="ChEBI" id="CHEBI:64479"/>
        <dbReference type="ChEBI" id="CHEBI:78449"/>
        <dbReference type="EC" id="2.3.1.39"/>
    </reaction>
</comment>
<dbReference type="EMBL" id="MHLY01000006">
    <property type="protein sequence ID" value="OGZ18867.1"/>
    <property type="molecule type" value="Genomic_DNA"/>
</dbReference>
<dbReference type="InterPro" id="IPR050858">
    <property type="entry name" value="Mal-CoA-ACP_Trans/PKS_FabD"/>
</dbReference>
<dbReference type="InterPro" id="IPR024925">
    <property type="entry name" value="Malonyl_CoA-ACP_transAc"/>
</dbReference>